<feature type="transmembrane region" description="Helical" evidence="1">
    <location>
        <begin position="36"/>
        <end position="61"/>
    </location>
</feature>
<organism evidence="2 3">
    <name type="scientific">Daphnia galeata</name>
    <dbReference type="NCBI Taxonomy" id="27404"/>
    <lineage>
        <taxon>Eukaryota</taxon>
        <taxon>Metazoa</taxon>
        <taxon>Ecdysozoa</taxon>
        <taxon>Arthropoda</taxon>
        <taxon>Crustacea</taxon>
        <taxon>Branchiopoda</taxon>
        <taxon>Diplostraca</taxon>
        <taxon>Cladocera</taxon>
        <taxon>Anomopoda</taxon>
        <taxon>Daphniidae</taxon>
        <taxon>Daphnia</taxon>
    </lineage>
</organism>
<dbReference type="Proteomes" id="UP000789390">
    <property type="component" value="Unassembled WGS sequence"/>
</dbReference>
<dbReference type="GO" id="GO:0008202">
    <property type="term" value="P:steroid metabolic process"/>
    <property type="evidence" value="ECO:0007669"/>
    <property type="project" value="TreeGrafter"/>
</dbReference>
<evidence type="ECO:0000313" key="2">
    <source>
        <dbReference type="EMBL" id="CAH0108414.1"/>
    </source>
</evidence>
<dbReference type="PANTHER" id="PTHR43313">
    <property type="entry name" value="SHORT-CHAIN DEHYDROGENASE/REDUCTASE FAMILY 9C"/>
    <property type="match status" value="1"/>
</dbReference>
<proteinExistence type="predicted"/>
<evidence type="ECO:0000313" key="3">
    <source>
        <dbReference type="Proteomes" id="UP000789390"/>
    </source>
</evidence>
<dbReference type="InterPro" id="IPR036291">
    <property type="entry name" value="NAD(P)-bd_dom_sf"/>
</dbReference>
<dbReference type="PANTHER" id="PTHR43313:SF36">
    <property type="entry name" value="D-BETA-HYDROXYBUTYRATE DEHYDROGENASE, MITOCHONDRIAL"/>
    <property type="match status" value="1"/>
</dbReference>
<name>A0A8J2RTX8_9CRUS</name>
<evidence type="ECO:0000256" key="1">
    <source>
        <dbReference type="SAM" id="Phobius"/>
    </source>
</evidence>
<dbReference type="InterPro" id="IPR002347">
    <property type="entry name" value="SDR_fam"/>
</dbReference>
<dbReference type="SUPFAM" id="SSF51735">
    <property type="entry name" value="NAD(P)-binding Rossmann-fold domains"/>
    <property type="match status" value="1"/>
</dbReference>
<dbReference type="GO" id="GO:0016491">
    <property type="term" value="F:oxidoreductase activity"/>
    <property type="evidence" value="ECO:0007669"/>
    <property type="project" value="TreeGrafter"/>
</dbReference>
<dbReference type="Gene3D" id="3.40.50.720">
    <property type="entry name" value="NAD(P)-binding Rossmann-like Domain"/>
    <property type="match status" value="1"/>
</dbReference>
<keyword evidence="3" id="KW-1185">Reference proteome</keyword>
<reference evidence="2" key="1">
    <citation type="submission" date="2021-11" db="EMBL/GenBank/DDBJ databases">
        <authorList>
            <person name="Schell T."/>
        </authorList>
    </citation>
    <scope>NUCLEOTIDE SEQUENCE</scope>
    <source>
        <strain evidence="2">M5</strain>
    </source>
</reference>
<gene>
    <name evidence="2" type="ORF">DGAL_LOCUS11793</name>
</gene>
<dbReference type="PRINTS" id="PR00081">
    <property type="entry name" value="GDHRDH"/>
</dbReference>
<dbReference type="OrthoDB" id="2102561at2759"/>
<keyword evidence="1" id="KW-1133">Transmembrane helix</keyword>
<accession>A0A8J2RTX8</accession>
<sequence length="396" mass="44637">MKVQDLNEAQGFATEVLIEFRQILKWKFFTSFACFYLAYLMANFTLGCYLLCGVGLALLIANYNSLLVNGEGRAVLITGCDSGNGNKLAKKLHSMGFIVFAGCLDDKSNGAIELKRCDEGTGRLHVIQMDVTKQEEVDKALGYVKERVPLQGLWALVNNAAQSCCTGFLEWTSNEAYEKMDMESQEFLIFPFWSLQVMSVNLFGVVRVTNAFLPLIRECQGRIVNVSSISHRTPAPFNGPFTITKGAIESYSSILRLEVKRFNVKVVVIEPGNITEASNFNSYKLNFTRTVRRMWDQLDDKLRMDYGNNCVDKQIEIGQMSMELSDKDTSAVVKAMVQSVSQLRPKDRYLVASLSEKFLAFGIQYLPQWLTDGMILELEAQTSLSYLSYLEPFIII</sequence>
<dbReference type="Pfam" id="PF00106">
    <property type="entry name" value="adh_short"/>
    <property type="match status" value="1"/>
</dbReference>
<keyword evidence="1" id="KW-0812">Transmembrane</keyword>
<protein>
    <submittedName>
        <fullName evidence="2">Uncharacterized protein</fullName>
    </submittedName>
</protein>
<keyword evidence="1" id="KW-0472">Membrane</keyword>
<comment type="caution">
    <text evidence="2">The sequence shown here is derived from an EMBL/GenBank/DDBJ whole genome shotgun (WGS) entry which is preliminary data.</text>
</comment>
<dbReference type="EMBL" id="CAKKLH010000283">
    <property type="protein sequence ID" value="CAH0108414.1"/>
    <property type="molecule type" value="Genomic_DNA"/>
</dbReference>
<dbReference type="AlphaFoldDB" id="A0A8J2RTX8"/>